<dbReference type="KEGG" id="hhl:Halha_0715"/>
<organism evidence="2 3">
    <name type="scientific">Halobacteroides halobius (strain ATCC 35273 / DSM 5150 / MD-1)</name>
    <dbReference type="NCBI Taxonomy" id="748449"/>
    <lineage>
        <taxon>Bacteria</taxon>
        <taxon>Bacillati</taxon>
        <taxon>Bacillota</taxon>
        <taxon>Clostridia</taxon>
        <taxon>Halanaerobiales</taxon>
        <taxon>Halobacteroidaceae</taxon>
        <taxon>Halobacteroides</taxon>
    </lineage>
</organism>
<proteinExistence type="predicted"/>
<dbReference type="PANTHER" id="PTHR35788">
    <property type="entry name" value="EXPORTED PROTEIN-RELATED"/>
    <property type="match status" value="1"/>
</dbReference>
<evidence type="ECO:0000313" key="3">
    <source>
        <dbReference type="Proteomes" id="UP000010880"/>
    </source>
</evidence>
<sequence>MRDIKIFLRKRVIILMIVALIIILLVGLFAELDKFRRYIWGVEPKVTFLGEDLTGYLRSEVKNKVYQLSSHIITYPIAAGLDANTGKINSELKGKIVDITATVKKITEAKEGSQVAPTTYQITPFLTTQDIKKINHEISTYTTIIKGSQSRKENIKLATELISNQLVLAGEVFSFNQIVGPRTKKRGFKEGPEIINGQLSTGVGGGICQVSSTLYNAVQSDQFKIIERHSHSKEVGYVPKGEDATVAWDYFDFKFKNKLATPIIIKGKVEANRLKITILANKKE</sequence>
<evidence type="ECO:0000256" key="1">
    <source>
        <dbReference type="SAM" id="Phobius"/>
    </source>
</evidence>
<accession>L0K995</accession>
<dbReference type="RefSeq" id="WP_015326414.1">
    <property type="nucleotide sequence ID" value="NC_019978.1"/>
</dbReference>
<gene>
    <name evidence="2" type="ordered locus">Halha_0715</name>
</gene>
<dbReference type="PANTHER" id="PTHR35788:SF1">
    <property type="entry name" value="EXPORTED PROTEIN"/>
    <property type="match status" value="1"/>
</dbReference>
<dbReference type="eggNOG" id="COG2720">
    <property type="taxonomic scope" value="Bacteria"/>
</dbReference>
<keyword evidence="1" id="KW-0812">Transmembrane</keyword>
<keyword evidence="3" id="KW-1185">Reference proteome</keyword>
<dbReference type="AlphaFoldDB" id="L0K995"/>
<dbReference type="InterPro" id="IPR007391">
    <property type="entry name" value="Vancomycin_resist_VanW"/>
</dbReference>
<keyword evidence="1" id="KW-0472">Membrane</keyword>
<dbReference type="STRING" id="748449.Halha_0715"/>
<dbReference type="EMBL" id="CP003359">
    <property type="protein sequence ID" value="AGB40688.1"/>
    <property type="molecule type" value="Genomic_DNA"/>
</dbReference>
<protein>
    <submittedName>
        <fullName evidence="2">Putative vancomycin resistance protein</fullName>
    </submittedName>
</protein>
<dbReference type="Proteomes" id="UP000010880">
    <property type="component" value="Chromosome"/>
</dbReference>
<keyword evidence="1" id="KW-1133">Transmembrane helix</keyword>
<dbReference type="PATRIC" id="fig|748449.3.peg.673"/>
<name>L0K995_HALHC</name>
<dbReference type="InterPro" id="IPR052913">
    <property type="entry name" value="Glycopeptide_resist_protein"/>
</dbReference>
<dbReference type="HOGENOM" id="CLU_011572_3_2_9"/>
<evidence type="ECO:0000313" key="2">
    <source>
        <dbReference type="EMBL" id="AGB40688.1"/>
    </source>
</evidence>
<dbReference type="Pfam" id="PF04294">
    <property type="entry name" value="VanW"/>
    <property type="match status" value="1"/>
</dbReference>
<reference evidence="3" key="1">
    <citation type="submission" date="2012-02" db="EMBL/GenBank/DDBJ databases">
        <title>The complete genome of Halobacteroides halobius DSM 5150.</title>
        <authorList>
            <person name="Lucas S."/>
            <person name="Copeland A."/>
            <person name="Lapidus A."/>
            <person name="Glavina del Rio T."/>
            <person name="Dalin E."/>
            <person name="Tice H."/>
            <person name="Bruce D."/>
            <person name="Goodwin L."/>
            <person name="Pitluck S."/>
            <person name="Peters L."/>
            <person name="Mikhailova N."/>
            <person name="Gu W."/>
            <person name="Kyrpides N."/>
            <person name="Mavromatis K."/>
            <person name="Ivanova N."/>
            <person name="Brettin T."/>
            <person name="Detter J.C."/>
            <person name="Han C."/>
            <person name="Larimer F."/>
            <person name="Land M."/>
            <person name="Hauser L."/>
            <person name="Markowitz V."/>
            <person name="Cheng J.-F."/>
            <person name="Hugenholtz P."/>
            <person name="Woyke T."/>
            <person name="Wu D."/>
            <person name="Tindall B."/>
            <person name="Pomrenke H."/>
            <person name="Brambilla E."/>
            <person name="Klenk H.-P."/>
            <person name="Eisen J.A."/>
        </authorList>
    </citation>
    <scope>NUCLEOTIDE SEQUENCE [LARGE SCALE GENOMIC DNA]</scope>
    <source>
        <strain evidence="3">ATCC 35273 / DSM 5150 / MD-1</strain>
    </source>
</reference>
<feature type="transmembrane region" description="Helical" evidence="1">
    <location>
        <begin position="12"/>
        <end position="30"/>
    </location>
</feature>
<dbReference type="OrthoDB" id="9797191at2"/>